<feature type="domain" description="U-box" evidence="9">
    <location>
        <begin position="254"/>
        <end position="531"/>
    </location>
</feature>
<name>A0A8T3C404_DENNO</name>
<feature type="domain" description="PUB 12/19-like N-terminal" evidence="8">
    <location>
        <begin position="35"/>
        <end position="146"/>
    </location>
</feature>
<gene>
    <name evidence="10" type="ORF">KFK09_003269</name>
</gene>
<dbReference type="PANTHER" id="PTHR23315:SF275">
    <property type="entry name" value="U-BOX DOMAIN-CONTAINING PROTEIN 13"/>
    <property type="match status" value="1"/>
</dbReference>
<dbReference type="EC" id="2.3.2.27" evidence="3"/>
<feature type="repeat" description="ARM" evidence="7">
    <location>
        <begin position="415"/>
        <end position="457"/>
    </location>
</feature>
<keyword evidence="11" id="KW-1185">Reference proteome</keyword>
<dbReference type="EMBL" id="JAGYWB010000003">
    <property type="protein sequence ID" value="KAI0527664.1"/>
    <property type="molecule type" value="Genomic_DNA"/>
</dbReference>
<dbReference type="OrthoDB" id="409644at2759"/>
<dbReference type="Proteomes" id="UP000829196">
    <property type="component" value="Unassembled WGS sequence"/>
</dbReference>
<dbReference type="InterPro" id="IPR000225">
    <property type="entry name" value="Armadillo"/>
</dbReference>
<comment type="caution">
    <text evidence="10">The sequence shown here is derived from an EMBL/GenBank/DDBJ whole genome shotgun (WGS) entry which is preliminary data.</text>
</comment>
<feature type="repeat" description="ARM" evidence="7">
    <location>
        <begin position="332"/>
        <end position="374"/>
    </location>
</feature>
<dbReference type="SUPFAM" id="SSF48371">
    <property type="entry name" value="ARM repeat"/>
    <property type="match status" value="1"/>
</dbReference>
<evidence type="ECO:0000256" key="3">
    <source>
        <dbReference type="ARBA" id="ARBA00012483"/>
    </source>
</evidence>
<dbReference type="InterPro" id="IPR058678">
    <property type="entry name" value="ARM_PUB"/>
</dbReference>
<dbReference type="GO" id="GO:0016567">
    <property type="term" value="P:protein ubiquitination"/>
    <property type="evidence" value="ECO:0007669"/>
    <property type="project" value="UniProtKB-ARBA"/>
</dbReference>
<dbReference type="SMART" id="SM00185">
    <property type="entry name" value="ARM"/>
    <property type="match status" value="5"/>
</dbReference>
<dbReference type="Pfam" id="PF25598">
    <property type="entry name" value="ARM_PUB"/>
    <property type="match status" value="1"/>
</dbReference>
<evidence type="ECO:0000313" key="10">
    <source>
        <dbReference type="EMBL" id="KAI0527664.1"/>
    </source>
</evidence>
<evidence type="ECO:0000256" key="5">
    <source>
        <dbReference type="ARBA" id="ARBA00022737"/>
    </source>
</evidence>
<proteinExistence type="predicted"/>
<dbReference type="InterPro" id="IPR057623">
    <property type="entry name" value="PUB12-19-like_N"/>
</dbReference>
<sequence>MGEDYAGVLETAAMLRRMIEAIEKIPSSDFCNPYKKQFCCLSRQIKLFTPMLDELWDRRTSIPDEAIKTLVPLAGAIAAAGELLQFGNQGSKIYMVLDRDRTLQRFKDVNIRLEHALDVISFNKLGITVEVREQVDLVHGQLKRAKDPVDGSDIDLYNELSSIYKSIDSNTDPVILRRVVENLQLSNISNLTQESVALHELVVLTGGADPEQSLERMSMLLKKMKDFVLTQNHEMENRPNPIIPVTKSSFSTHLIFRLSSCKLEDQCSAAAELRLLAKRGSAYRRCIADAGAVPLLATLLSQSDLNTQEHAIAAILNLSIVEDHKELIISSGALPKIVHVLKNGSMEARQNAAATLFSLSSVDENKVLIGCASGAIPALVSLLSEGGEQGKRDAASALFNLCMCKRNKSKAVRAGVVPTLVNLLMEPGGLMIDMALTVLANVSSHPKGKAAILAAVSVSMLVELIRSKSSRNSENAASILLHLCVGEQQPICLAEAQECGAIPALQALAVNGTDRAKRKAVLLLECMKIFRDQQMHALSQTKFHANSC</sequence>
<evidence type="ECO:0000256" key="1">
    <source>
        <dbReference type="ARBA" id="ARBA00000900"/>
    </source>
</evidence>
<dbReference type="GO" id="GO:0061630">
    <property type="term" value="F:ubiquitin protein ligase activity"/>
    <property type="evidence" value="ECO:0007669"/>
    <property type="project" value="UniProtKB-EC"/>
</dbReference>
<feature type="repeat" description="ARM" evidence="7">
    <location>
        <begin position="291"/>
        <end position="333"/>
    </location>
</feature>
<evidence type="ECO:0000313" key="11">
    <source>
        <dbReference type="Proteomes" id="UP000829196"/>
    </source>
</evidence>
<organism evidence="10 11">
    <name type="scientific">Dendrobium nobile</name>
    <name type="common">Orchid</name>
    <dbReference type="NCBI Taxonomy" id="94219"/>
    <lineage>
        <taxon>Eukaryota</taxon>
        <taxon>Viridiplantae</taxon>
        <taxon>Streptophyta</taxon>
        <taxon>Embryophyta</taxon>
        <taxon>Tracheophyta</taxon>
        <taxon>Spermatophyta</taxon>
        <taxon>Magnoliopsida</taxon>
        <taxon>Liliopsida</taxon>
        <taxon>Asparagales</taxon>
        <taxon>Orchidaceae</taxon>
        <taxon>Epidendroideae</taxon>
        <taxon>Malaxideae</taxon>
        <taxon>Dendrobiinae</taxon>
        <taxon>Dendrobium</taxon>
    </lineage>
</organism>
<protein>
    <recommendedName>
        <fullName evidence="3">RING-type E3 ubiquitin transferase</fullName>
        <ecNumber evidence="3">2.3.2.27</ecNumber>
    </recommendedName>
</protein>
<comment type="pathway">
    <text evidence="2">Protein modification; protein ubiquitination.</text>
</comment>
<evidence type="ECO:0000256" key="7">
    <source>
        <dbReference type="PROSITE-ProRule" id="PRU00259"/>
    </source>
</evidence>
<feature type="repeat" description="ARM" evidence="7">
    <location>
        <begin position="374"/>
        <end position="416"/>
    </location>
</feature>
<dbReference type="InterPro" id="IPR011989">
    <property type="entry name" value="ARM-like"/>
</dbReference>
<evidence type="ECO:0000259" key="9">
    <source>
        <dbReference type="Pfam" id="PF25598"/>
    </source>
</evidence>
<evidence type="ECO:0000259" key="8">
    <source>
        <dbReference type="Pfam" id="PF25368"/>
    </source>
</evidence>
<accession>A0A8T3C404</accession>
<evidence type="ECO:0000256" key="4">
    <source>
        <dbReference type="ARBA" id="ARBA00022679"/>
    </source>
</evidence>
<dbReference type="FunFam" id="1.25.10.10:FF:000082">
    <property type="entry name" value="RING-type E3 ubiquitin transferase"/>
    <property type="match status" value="1"/>
</dbReference>
<dbReference type="PROSITE" id="PS50176">
    <property type="entry name" value="ARM_REPEAT"/>
    <property type="match status" value="4"/>
</dbReference>
<keyword evidence="4" id="KW-0808">Transferase</keyword>
<evidence type="ECO:0000256" key="6">
    <source>
        <dbReference type="ARBA" id="ARBA00022786"/>
    </source>
</evidence>
<dbReference type="AlphaFoldDB" id="A0A8T3C404"/>
<reference evidence="10" key="1">
    <citation type="journal article" date="2022" name="Front. Genet.">
        <title>Chromosome-Scale Assembly of the Dendrobium nobile Genome Provides Insights Into the Molecular Mechanism of the Biosynthesis of the Medicinal Active Ingredient of Dendrobium.</title>
        <authorList>
            <person name="Xu Q."/>
            <person name="Niu S.-C."/>
            <person name="Li K.-L."/>
            <person name="Zheng P.-J."/>
            <person name="Zhang X.-J."/>
            <person name="Jia Y."/>
            <person name="Liu Y."/>
            <person name="Niu Y.-X."/>
            <person name="Yu L.-H."/>
            <person name="Chen D.-F."/>
            <person name="Zhang G.-Q."/>
        </authorList>
    </citation>
    <scope>NUCLEOTIDE SEQUENCE</scope>
    <source>
        <tissue evidence="10">Leaf</tissue>
    </source>
</reference>
<dbReference type="SMR" id="A0A8T3C404"/>
<comment type="catalytic activity">
    <reaction evidence="1">
        <text>S-ubiquitinyl-[E2 ubiquitin-conjugating enzyme]-L-cysteine + [acceptor protein]-L-lysine = [E2 ubiquitin-conjugating enzyme]-L-cysteine + N(6)-ubiquitinyl-[acceptor protein]-L-lysine.</text>
        <dbReference type="EC" id="2.3.2.27"/>
    </reaction>
</comment>
<dbReference type="PANTHER" id="PTHR23315">
    <property type="entry name" value="U BOX DOMAIN-CONTAINING"/>
    <property type="match status" value="1"/>
</dbReference>
<dbReference type="Gene3D" id="1.25.10.10">
    <property type="entry name" value="Leucine-rich Repeat Variant"/>
    <property type="match status" value="1"/>
</dbReference>
<keyword evidence="6" id="KW-0833">Ubl conjugation pathway</keyword>
<dbReference type="Pfam" id="PF25368">
    <property type="entry name" value="PUB10_N"/>
    <property type="match status" value="1"/>
</dbReference>
<dbReference type="InterPro" id="IPR016024">
    <property type="entry name" value="ARM-type_fold"/>
</dbReference>
<evidence type="ECO:0000256" key="2">
    <source>
        <dbReference type="ARBA" id="ARBA00004906"/>
    </source>
</evidence>
<keyword evidence="5" id="KW-0677">Repeat</keyword>